<evidence type="ECO:0000313" key="1">
    <source>
        <dbReference type="EMBL" id="CAG8690587.1"/>
    </source>
</evidence>
<protein>
    <submittedName>
        <fullName evidence="1">10483_t:CDS:1</fullName>
    </submittedName>
</protein>
<comment type="caution">
    <text evidence="1">The sequence shown here is derived from an EMBL/GenBank/DDBJ whole genome shotgun (WGS) entry which is preliminary data.</text>
</comment>
<evidence type="ECO:0000313" key="2">
    <source>
        <dbReference type="Proteomes" id="UP000789920"/>
    </source>
</evidence>
<proteinExistence type="predicted"/>
<keyword evidence="2" id="KW-1185">Reference proteome</keyword>
<dbReference type="EMBL" id="CAJVQC010018088">
    <property type="protein sequence ID" value="CAG8690587.1"/>
    <property type="molecule type" value="Genomic_DNA"/>
</dbReference>
<reference evidence="1" key="1">
    <citation type="submission" date="2021-06" db="EMBL/GenBank/DDBJ databases">
        <authorList>
            <person name="Kallberg Y."/>
            <person name="Tangrot J."/>
            <person name="Rosling A."/>
        </authorList>
    </citation>
    <scope>NUCLEOTIDE SEQUENCE</scope>
    <source>
        <strain evidence="1">MA461A</strain>
    </source>
</reference>
<name>A0ACA9P5G2_9GLOM</name>
<organism evidence="1 2">
    <name type="scientific">Racocetra persica</name>
    <dbReference type="NCBI Taxonomy" id="160502"/>
    <lineage>
        <taxon>Eukaryota</taxon>
        <taxon>Fungi</taxon>
        <taxon>Fungi incertae sedis</taxon>
        <taxon>Mucoromycota</taxon>
        <taxon>Glomeromycotina</taxon>
        <taxon>Glomeromycetes</taxon>
        <taxon>Diversisporales</taxon>
        <taxon>Gigasporaceae</taxon>
        <taxon>Racocetra</taxon>
    </lineage>
</organism>
<sequence>TALQDISSASEEEYSDQGKKDDKVWNDVIKGDNLEWRFYNAKCKWYATSWLREHPHEIKVHLARNCDNAPENIKIKWQDSLVEETSQPIA</sequence>
<gene>
    <name evidence="1" type="ORF">RPERSI_LOCUS9527</name>
</gene>
<dbReference type="Proteomes" id="UP000789920">
    <property type="component" value="Unassembled WGS sequence"/>
</dbReference>
<accession>A0ACA9P5G2</accession>
<feature type="non-terminal residue" evidence="1">
    <location>
        <position position="1"/>
    </location>
</feature>